<gene>
    <name evidence="1" type="ORF">QNI19_32530</name>
</gene>
<reference evidence="1 2" key="1">
    <citation type="submission" date="2023-05" db="EMBL/GenBank/DDBJ databases">
        <authorList>
            <person name="Zhang X."/>
        </authorList>
    </citation>
    <scope>NUCLEOTIDE SEQUENCE [LARGE SCALE GENOMIC DNA]</scope>
    <source>
        <strain evidence="1 2">DM2B3-1</strain>
    </source>
</reference>
<dbReference type="RefSeq" id="WP_314003501.1">
    <property type="nucleotide sequence ID" value="NZ_JASJOR010000044.1"/>
</dbReference>
<accession>A0ABT7CVE8</accession>
<dbReference type="Proteomes" id="UP001228581">
    <property type="component" value="Unassembled WGS sequence"/>
</dbReference>
<protein>
    <submittedName>
        <fullName evidence="1">Uncharacterized protein</fullName>
    </submittedName>
</protein>
<keyword evidence="2" id="KW-1185">Reference proteome</keyword>
<evidence type="ECO:0000313" key="1">
    <source>
        <dbReference type="EMBL" id="MDJ1497712.1"/>
    </source>
</evidence>
<sequence length="48" mass="5135">MTIIVEGRNCALAIFLPRGKPMALRVGGSAESALFGLLFWASKKVTGR</sequence>
<comment type="caution">
    <text evidence="1">The sequence shown here is derived from an EMBL/GenBank/DDBJ whole genome shotgun (WGS) entry which is preliminary data.</text>
</comment>
<name>A0ABT7CVE8_9BACT</name>
<proteinExistence type="predicted"/>
<dbReference type="EMBL" id="JASJOT010000035">
    <property type="protein sequence ID" value="MDJ1497712.1"/>
    <property type="molecule type" value="Genomic_DNA"/>
</dbReference>
<evidence type="ECO:0000313" key="2">
    <source>
        <dbReference type="Proteomes" id="UP001228581"/>
    </source>
</evidence>
<organism evidence="1 2">
    <name type="scientific">Xanthocytophaga flava</name>
    <dbReference type="NCBI Taxonomy" id="3048013"/>
    <lineage>
        <taxon>Bacteria</taxon>
        <taxon>Pseudomonadati</taxon>
        <taxon>Bacteroidota</taxon>
        <taxon>Cytophagia</taxon>
        <taxon>Cytophagales</taxon>
        <taxon>Rhodocytophagaceae</taxon>
        <taxon>Xanthocytophaga</taxon>
    </lineage>
</organism>